<dbReference type="EMBL" id="LN877954">
    <property type="protein sequence ID" value="CUV07736.1"/>
    <property type="molecule type" value="Genomic_DNA"/>
</dbReference>
<dbReference type="EMBL" id="JTAI01000002">
    <property type="protein sequence ID" value="PPS98086.1"/>
    <property type="molecule type" value="Genomic_DNA"/>
</dbReference>
<dbReference type="PROSITE" id="PS51335">
    <property type="entry name" value="ELMO"/>
    <property type="match status" value="1"/>
</dbReference>
<dbReference type="InterPro" id="IPR050868">
    <property type="entry name" value="ELMO_domain-containing"/>
</dbReference>
<protein>
    <submittedName>
        <fullName evidence="3">ELMO/CED-12</fullName>
    </submittedName>
</protein>
<dbReference type="PANTHER" id="PTHR12771:SF51">
    <property type="entry name" value="LD01482P"/>
    <property type="match status" value="1"/>
</dbReference>
<evidence type="ECO:0000313" key="4">
    <source>
        <dbReference type="Proteomes" id="UP001429100"/>
    </source>
</evidence>
<dbReference type="Proteomes" id="UP001429100">
    <property type="component" value="Unassembled WGS sequence"/>
</dbReference>
<dbReference type="InterPro" id="IPR006816">
    <property type="entry name" value="ELMO_dom"/>
</dbReference>
<keyword evidence="4" id="KW-1185">Reference proteome</keyword>
<evidence type="ECO:0000313" key="2">
    <source>
        <dbReference type="EMBL" id="CUV07736.1"/>
    </source>
</evidence>
<reference evidence="3 4" key="3">
    <citation type="submission" date="2017-10" db="EMBL/GenBank/DDBJ databases">
        <title>Consistent, comparative and evidence-based genome annotation and re-annotation for the closely-related species, Cryptosporidium parvum, C. hominis and C. tyzzeri.</title>
        <authorList>
            <person name="Baptista R.P."/>
            <person name="Li Y."/>
            <person name="Sateriale A."/>
            <person name="Striepen B."/>
            <person name="Kissinger J.C."/>
        </authorList>
    </citation>
    <scope>NUCLEOTIDE SEQUENCE [LARGE SCALE GENOMIC DNA]</scope>
    <source>
        <strain evidence="3">30976</strain>
    </source>
</reference>
<dbReference type="VEuPathDB" id="CryptoDB:ChTU502y2012_421g0075"/>
<evidence type="ECO:0000259" key="1">
    <source>
        <dbReference type="PROSITE" id="PS51335"/>
    </source>
</evidence>
<accession>A0A0S4TK14</accession>
<dbReference type="VEuPathDB" id="CryptoDB:Chro.80218"/>
<feature type="domain" description="ELMO" evidence="1">
    <location>
        <begin position="348"/>
        <end position="502"/>
    </location>
</feature>
<name>A0A0S4TK14_CRYHO</name>
<proteinExistence type="predicted"/>
<organism evidence="2">
    <name type="scientific">Cryptosporidium hominis</name>
    <dbReference type="NCBI Taxonomy" id="237895"/>
    <lineage>
        <taxon>Eukaryota</taxon>
        <taxon>Sar</taxon>
        <taxon>Alveolata</taxon>
        <taxon>Apicomplexa</taxon>
        <taxon>Conoidasida</taxon>
        <taxon>Coccidia</taxon>
        <taxon>Eucoccidiorida</taxon>
        <taxon>Eimeriorina</taxon>
        <taxon>Cryptosporidiidae</taxon>
        <taxon>Cryptosporidium</taxon>
    </lineage>
</organism>
<dbReference type="Pfam" id="PF04727">
    <property type="entry name" value="ELMO_CED12"/>
    <property type="match status" value="1"/>
</dbReference>
<reference evidence="2" key="2">
    <citation type="submission" date="2015-08" db="EMBL/GenBank/DDBJ databases">
        <authorList>
            <person name="Babu N.S."/>
            <person name="Beckwith C.J."/>
            <person name="Beseler K.G."/>
            <person name="Brison A."/>
            <person name="Carone J.V."/>
            <person name="Caskin T.P."/>
            <person name="Diamond M."/>
            <person name="Durham M.E."/>
            <person name="Foxe J.M."/>
            <person name="Go M."/>
            <person name="Henderson B.A."/>
            <person name="Jones I.B."/>
            <person name="McGettigan J.A."/>
            <person name="Micheletti S.J."/>
            <person name="Nasrallah M.E."/>
            <person name="Ortiz D."/>
            <person name="Piller C.R."/>
            <person name="Privatt S.R."/>
            <person name="Schneider S.L."/>
            <person name="Sharp S."/>
            <person name="Smith T.C."/>
            <person name="Stanton J.D."/>
            <person name="Ullery H.E."/>
            <person name="Wilson R.J."/>
            <person name="Serrano M.G."/>
            <person name="Buck G."/>
            <person name="Lee V."/>
            <person name="Wang Y."/>
            <person name="Carvalho R."/>
            <person name="Voegtly L."/>
            <person name="Shi R."/>
            <person name="Duckworth R."/>
            <person name="Johnson A."/>
            <person name="Loviza R."/>
            <person name="Walstead R."/>
            <person name="Shah Z."/>
            <person name="Kiflezghi M."/>
            <person name="Wade K."/>
            <person name="Ball S.L."/>
            <person name="Bradley K.W."/>
            <person name="Asai D.J."/>
            <person name="Bowman C.A."/>
            <person name="Russell D.A."/>
            <person name="Pope W.H."/>
            <person name="Jacobs-Sera D."/>
            <person name="Hendrix R.W."/>
            <person name="Hatfull G.F."/>
        </authorList>
    </citation>
    <scope>NUCLEOTIDE SEQUENCE [LARGE SCALE GENOMIC DNA]</scope>
</reference>
<evidence type="ECO:0000313" key="3">
    <source>
        <dbReference type="EMBL" id="PPS98086.1"/>
    </source>
</evidence>
<gene>
    <name evidence="2" type="ORF">CHUDEA8_1890</name>
    <name evidence="3" type="ORF">GY17_00000619</name>
</gene>
<dbReference type="PANTHER" id="PTHR12771">
    <property type="entry name" value="ENGULFMENT AND CELL MOTILITY"/>
    <property type="match status" value="1"/>
</dbReference>
<dbReference type="VEuPathDB" id="CryptoDB:CHUDEA8_1890"/>
<dbReference type="AlphaFoldDB" id="A0A0S4TK14"/>
<sequence>MKLDDVNNGNVNLDFNKPIYRLDYKTSNDDDTSRNNNGNSLILASYEVGGIIPTNIRLIFNNKPYIYEENYNEEDITSEFQNNQNSLYSTKIHSAESAIPQDFNLNEGYFFNQIQIPVLNKDDEYCSAHYMIQIICSDEFLYNSEYLNNNARINTQENIKLLNNDFQKSNNNRCCQKRITFSKSLPWVIFQNNKQFSIGESSIRKTRASIALSEQYYHIPVPNLFLRQPISQIVKSTRKVFKKPCEIELLVNIEPINPYYIEQYLIKSRKIYSADPRLVTDLLLSNINNSLIDKCVETIIQVKMNRITDLINFRKKLRLNLKYIHNATKSRYLVNLLAKINFDPEKQSHNDLLNSLWECYFSKETDVKWELLGFQRCDQPYSDFRGVGILALICLLYFSLAHPFESKLIHRESSNSKYWYSFAVTGINITSWLRDWLNQRDHRIIPFFYKTENDVNMLFIFCELFSFIFLKFHSFWMERKPKNILEFPIIAQIFKQRIKFPLSDKMYHEDNKELLN</sequence>
<dbReference type="Proteomes" id="UP000199752">
    <property type="component" value="Chromosome 8"/>
</dbReference>
<reference evidence="3 4" key="1">
    <citation type="submission" date="2014-11" db="EMBL/GenBank/DDBJ databases">
        <title>Comparative genomic analysis of Cryptosporidium hominis reveals occurrence of genetic recombination in virulent subtypes.</title>
        <authorList>
            <person name="Guo Y."/>
            <person name="Tang K."/>
            <person name="Frace M."/>
            <person name="Li N."/>
            <person name="Roellig D.M."/>
            <person name="Sammons S."/>
            <person name="Knipe K."/>
            <person name="Rowe L."/>
            <person name="Feng Y."/>
            <person name="Xiao L."/>
        </authorList>
    </citation>
    <scope>NUCLEOTIDE SEQUENCE [LARGE SCALE GENOMIC DNA]</scope>
    <source>
        <strain evidence="3">30976</strain>
    </source>
</reference>
<dbReference type="VEuPathDB" id="CryptoDB:GY17_00000619"/>